<dbReference type="CDD" id="cd20267">
    <property type="entry name" value="Complex1_LYR_LYRM7"/>
    <property type="match status" value="1"/>
</dbReference>
<gene>
    <name evidence="7" type="ORF">EGR_10418</name>
</gene>
<dbReference type="Pfam" id="PF01368">
    <property type="entry name" value="DHH"/>
    <property type="match status" value="1"/>
</dbReference>
<evidence type="ECO:0000313" key="7">
    <source>
        <dbReference type="EMBL" id="EUB54719.1"/>
    </source>
</evidence>
<dbReference type="CTD" id="36346133"/>
<comment type="caution">
    <text evidence="7">The sequence shown here is derived from an EMBL/GenBank/DDBJ whole genome shotgun (WGS) entry which is preliminary data.</text>
</comment>
<dbReference type="OrthoDB" id="19923at2759"/>
<dbReference type="RefSeq" id="XP_024345915.1">
    <property type="nucleotide sequence ID" value="XM_024499667.1"/>
</dbReference>
<dbReference type="GO" id="GO:0034551">
    <property type="term" value="P:mitochondrial respiratory chain complex III assembly"/>
    <property type="evidence" value="ECO:0007669"/>
    <property type="project" value="InterPro"/>
</dbReference>
<keyword evidence="8" id="KW-1185">Reference proteome</keyword>
<dbReference type="STRING" id="6210.W6UMJ8"/>
<keyword evidence="3" id="KW-0479">Metal-binding</keyword>
<evidence type="ECO:0000256" key="5">
    <source>
        <dbReference type="ARBA" id="ARBA00023211"/>
    </source>
</evidence>
<evidence type="ECO:0000256" key="4">
    <source>
        <dbReference type="ARBA" id="ARBA00022801"/>
    </source>
</evidence>
<organism evidence="7 8">
    <name type="scientific">Echinococcus granulosus</name>
    <name type="common">Hydatid tapeworm</name>
    <dbReference type="NCBI Taxonomy" id="6210"/>
    <lineage>
        <taxon>Eukaryota</taxon>
        <taxon>Metazoa</taxon>
        <taxon>Spiralia</taxon>
        <taxon>Lophotrochozoa</taxon>
        <taxon>Platyhelminthes</taxon>
        <taxon>Cestoda</taxon>
        <taxon>Eucestoda</taxon>
        <taxon>Cyclophyllidea</taxon>
        <taxon>Taeniidae</taxon>
        <taxon>Echinococcus</taxon>
        <taxon>Echinococcus granulosus group</taxon>
    </lineage>
</organism>
<keyword evidence="4" id="KW-0378">Hydrolase</keyword>
<dbReference type="InterPro" id="IPR001667">
    <property type="entry name" value="DDH_dom"/>
</dbReference>
<dbReference type="PANTHER" id="PTHR12112">
    <property type="entry name" value="BNIP - RELATED"/>
    <property type="match status" value="1"/>
</dbReference>
<feature type="domain" description="DHHA2" evidence="6">
    <location>
        <begin position="232"/>
        <end position="408"/>
    </location>
</feature>
<dbReference type="AlphaFoldDB" id="W6UMJ8"/>
<comment type="cofactor">
    <cofactor evidence="1">
        <name>Mn(2+)</name>
        <dbReference type="ChEBI" id="CHEBI:29035"/>
    </cofactor>
</comment>
<dbReference type="GeneID" id="36346133"/>
<dbReference type="SUPFAM" id="SSF64182">
    <property type="entry name" value="DHH phosphoesterases"/>
    <property type="match status" value="1"/>
</dbReference>
<dbReference type="Gene3D" id="3.10.310.20">
    <property type="entry name" value="DHHA2 domain"/>
    <property type="match status" value="1"/>
</dbReference>
<keyword evidence="5" id="KW-0464">Manganese</keyword>
<evidence type="ECO:0000256" key="1">
    <source>
        <dbReference type="ARBA" id="ARBA00001936"/>
    </source>
</evidence>
<accession>W6UMJ8</accession>
<evidence type="ECO:0000256" key="3">
    <source>
        <dbReference type="ARBA" id="ARBA00022723"/>
    </source>
</evidence>
<evidence type="ECO:0000313" key="8">
    <source>
        <dbReference type="Proteomes" id="UP000019149"/>
    </source>
</evidence>
<dbReference type="EMBL" id="APAU02000218">
    <property type="protein sequence ID" value="EUB54719.1"/>
    <property type="molecule type" value="Genomic_DNA"/>
</dbReference>
<dbReference type="InterPro" id="IPR038222">
    <property type="entry name" value="DHHA2_dom_sf"/>
</dbReference>
<dbReference type="InterPro" id="IPR038763">
    <property type="entry name" value="DHH_sf"/>
</dbReference>
<reference evidence="7 8" key="1">
    <citation type="journal article" date="2013" name="Nat. Genet.">
        <title>The genome of the hydatid tapeworm Echinococcus granulosus.</title>
        <authorList>
            <person name="Zheng H."/>
            <person name="Zhang W."/>
            <person name="Zhang L."/>
            <person name="Zhang Z."/>
            <person name="Li J."/>
            <person name="Lu G."/>
            <person name="Zhu Y."/>
            <person name="Wang Y."/>
            <person name="Huang Y."/>
            <person name="Liu J."/>
            <person name="Kang H."/>
            <person name="Chen J."/>
            <person name="Wang L."/>
            <person name="Chen A."/>
            <person name="Yu S."/>
            <person name="Gao Z."/>
            <person name="Jin L."/>
            <person name="Gu W."/>
            <person name="Wang Z."/>
            <person name="Zhao L."/>
            <person name="Shi B."/>
            <person name="Wen H."/>
            <person name="Lin R."/>
            <person name="Jones M.K."/>
            <person name="Brejova B."/>
            <person name="Vinar T."/>
            <person name="Zhao G."/>
            <person name="McManus D.P."/>
            <person name="Chen Z."/>
            <person name="Zhou Y."/>
            <person name="Wang S."/>
        </authorList>
    </citation>
    <scope>NUCLEOTIDE SEQUENCE [LARGE SCALE GENOMIC DNA]</scope>
</reference>
<dbReference type="InterPro" id="IPR004097">
    <property type="entry name" value="DHHA2"/>
</dbReference>
<dbReference type="InterPro" id="IPR045298">
    <property type="entry name" value="Complex1_LYR_LYRM7"/>
</dbReference>
<dbReference type="SMART" id="SM01131">
    <property type="entry name" value="DHHA2"/>
    <property type="match status" value="1"/>
</dbReference>
<dbReference type="GO" id="GO:0005739">
    <property type="term" value="C:mitochondrion"/>
    <property type="evidence" value="ECO:0007669"/>
    <property type="project" value="GOC"/>
</dbReference>
<evidence type="ECO:0000256" key="2">
    <source>
        <dbReference type="ARBA" id="ARBA00010331"/>
    </source>
</evidence>
<dbReference type="Pfam" id="PF02833">
    <property type="entry name" value="DHHA2"/>
    <property type="match status" value="1"/>
</dbReference>
<dbReference type="PANTHER" id="PTHR12112:SF39">
    <property type="entry name" value="EG:152A3.5 PROTEIN (FBGN0003116_PN PROTEIN)"/>
    <property type="match status" value="1"/>
</dbReference>
<proteinExistence type="inferred from homology"/>
<sequence>MLSAFLKNLHSFPKPNSGFRFVIVTGNESCDLDSIACATCYAYIKSKEDLSDKAIYIPYCNIPESDLDLRTEATFWLRNCQIDKKDLFFTGSLDWLLTPEYANKLSVILVDHFQKESGNAFKFCPVVEIIDHHPLLSSYRKPDTCKYFLVEKVGSCSSLLVHELFNRLPRVLTPLELCQLLYGAILIDTDGLSQQALDIQKATQKDVEAVRKLEAFAGAELLAKGTTRATVYSEILAAKFCIDGLSLWDLLRRDCKKVFAGSETHPDIVCSTITGMDFKELLEHREFSQEATRFCEEQNARVLVCVTVGLTSLCTCDQSHDDPIATPLPRESRRAVVVTAPAQQRNLLDSLWAYLMANAKEFLLDRPSDGKCSCSNSGGEVESGVYVALITNKAVTRKQLIPILIDFLLSQNPTSVSSGLSKRPSWWKRRSDVKLHAEMLPIVRTNSSKLGVRFCVSFHLRGTDAIAIWVGGIEGSHAPITTAAANPTASACQSVSVYVCIRVTAVCHKSQITAFAQRPCCHPVSTFRLLPRGFAFKIEVAFRSGTFQTTLRLFRKLHKTRLVVFKDDDLALAQTRAKINEEFRENANVTDLAKLDESSLTALGGFSPQLWNFGEDINRLLRKTVIQCEYDEQTGRYRCQLEHTHARAFVWPSVTGPAAANDRVPRRLRIEGDINTHRTEHWTALLVLISRSVHVYLLSPRYLTK</sequence>
<dbReference type="KEGG" id="egl:EGR_10418"/>
<protein>
    <submittedName>
        <fullName evidence="7">Protein prune</fullName>
    </submittedName>
</protein>
<name>W6UMJ8_ECHGR</name>
<dbReference type="Gene3D" id="3.90.1640.10">
    <property type="entry name" value="inorganic pyrophosphatase (n-terminal core)"/>
    <property type="match status" value="1"/>
</dbReference>
<dbReference type="Proteomes" id="UP000019149">
    <property type="component" value="Unassembled WGS sequence"/>
</dbReference>
<dbReference type="GO" id="GO:0004309">
    <property type="term" value="F:exopolyphosphatase activity"/>
    <property type="evidence" value="ECO:0007669"/>
    <property type="project" value="TreeGrafter"/>
</dbReference>
<comment type="similarity">
    <text evidence="2">Belongs to the PPase class C family. Prune subfamily.</text>
</comment>
<evidence type="ECO:0000259" key="6">
    <source>
        <dbReference type="SMART" id="SM01131"/>
    </source>
</evidence>